<feature type="transmembrane region" description="Helical" evidence="1">
    <location>
        <begin position="27"/>
        <end position="51"/>
    </location>
</feature>
<accession>A0A343TK91</accession>
<feature type="domain" description="SHOCT" evidence="2">
    <location>
        <begin position="64"/>
        <end position="90"/>
    </location>
</feature>
<keyword evidence="4" id="KW-1185">Reference proteome</keyword>
<proteinExistence type="predicted"/>
<dbReference type="Proteomes" id="UP000263012">
    <property type="component" value="Chromosome"/>
</dbReference>
<dbReference type="InterPro" id="IPR018649">
    <property type="entry name" value="SHOCT"/>
</dbReference>
<keyword evidence="1" id="KW-0472">Membrane</keyword>
<organism evidence="3 4">
    <name type="scientific">Halalkaliarchaeum desulfuricum</name>
    <dbReference type="NCBI Taxonomy" id="2055893"/>
    <lineage>
        <taxon>Archaea</taxon>
        <taxon>Methanobacteriati</taxon>
        <taxon>Methanobacteriota</taxon>
        <taxon>Stenosarchaea group</taxon>
        <taxon>Halobacteria</taxon>
        <taxon>Halobacteriales</taxon>
        <taxon>Haloferacaceae</taxon>
        <taxon>Halalkaliarchaeum</taxon>
    </lineage>
</organism>
<dbReference type="AlphaFoldDB" id="A0A343TK91"/>
<evidence type="ECO:0000259" key="2">
    <source>
        <dbReference type="Pfam" id="PF09851"/>
    </source>
</evidence>
<evidence type="ECO:0000313" key="4">
    <source>
        <dbReference type="Proteomes" id="UP000263012"/>
    </source>
</evidence>
<dbReference type="Pfam" id="PF09851">
    <property type="entry name" value="SHOCT"/>
    <property type="match status" value="1"/>
</dbReference>
<name>A0A343TK91_9EURY</name>
<dbReference type="EMBL" id="CP025066">
    <property type="protein sequence ID" value="AUX09513.1"/>
    <property type="molecule type" value="Genomic_DNA"/>
</dbReference>
<reference evidence="4" key="1">
    <citation type="submission" date="2017-11" db="EMBL/GenBank/DDBJ databases">
        <title>Phenotypic and genomic properties of facultatively anaerobic sulfur-reducing natronoarchaea from hypersaline soda lakes.</title>
        <authorList>
            <person name="Sorokin D.Y."/>
            <person name="Kublanov I.V."/>
            <person name="Roman P."/>
            <person name="Sinninghe Damste J.S."/>
            <person name="Golyshin P.N."/>
            <person name="Rojo D."/>
            <person name="Ciordia S."/>
            <person name="Mena M.D.C."/>
            <person name="Ferrer M."/>
            <person name="Messina E."/>
            <person name="Smedile F."/>
            <person name="La Spada G."/>
            <person name="La Cono V."/>
            <person name="Yakimov M.M."/>
        </authorList>
    </citation>
    <scope>NUCLEOTIDE SEQUENCE [LARGE SCALE GENOMIC DNA]</scope>
    <source>
        <strain evidence="4">AArc-Sl</strain>
    </source>
</reference>
<protein>
    <recommendedName>
        <fullName evidence="2">SHOCT domain-containing protein</fullName>
    </recommendedName>
</protein>
<keyword evidence="1" id="KW-0812">Transmembrane</keyword>
<sequence>MMLFAWPLLGMWGGGHMWDGLMWNGAGASWMWLVVWLVPLLILLGVGYLLYRAFTRSDSEETDTALEELRIAYARGDLSEEEFEKRRERLQRDKETRG</sequence>
<keyword evidence="1" id="KW-1133">Transmembrane helix</keyword>
<evidence type="ECO:0000313" key="3">
    <source>
        <dbReference type="EMBL" id="AUX09513.1"/>
    </source>
</evidence>
<dbReference type="KEGG" id="hdf:AArcSl_1887"/>
<gene>
    <name evidence="3" type="ORF">AArcSl_1887</name>
</gene>
<evidence type="ECO:0000256" key="1">
    <source>
        <dbReference type="SAM" id="Phobius"/>
    </source>
</evidence>